<keyword evidence="11" id="KW-1185">Reference proteome</keyword>
<organism evidence="10 11">
    <name type="scientific">Aestuariispira insulae</name>
    <dbReference type="NCBI Taxonomy" id="1461337"/>
    <lineage>
        <taxon>Bacteria</taxon>
        <taxon>Pseudomonadati</taxon>
        <taxon>Pseudomonadota</taxon>
        <taxon>Alphaproteobacteria</taxon>
        <taxon>Rhodospirillales</taxon>
        <taxon>Kiloniellaceae</taxon>
        <taxon>Aestuariispira</taxon>
    </lineage>
</organism>
<keyword evidence="5 9" id="KW-0560">Oxidoreductase</keyword>
<dbReference type="InterPro" id="IPR037217">
    <property type="entry name" value="Trp/Indoleamine_2_3_dOase-like"/>
</dbReference>
<feature type="binding site" evidence="9">
    <location>
        <position position="254"/>
    </location>
    <ligand>
        <name>substrate</name>
    </ligand>
</feature>
<comment type="catalytic activity">
    <reaction evidence="8 9">
        <text>L-tryptophan + O2 = N-formyl-L-kynurenine</text>
        <dbReference type="Rhea" id="RHEA:24536"/>
        <dbReference type="ChEBI" id="CHEBI:15379"/>
        <dbReference type="ChEBI" id="CHEBI:57912"/>
        <dbReference type="ChEBI" id="CHEBI:58629"/>
        <dbReference type="EC" id="1.13.11.11"/>
    </reaction>
</comment>
<sequence length="282" mass="32622">MTETKSSRPGVFPEGAHGDFSGDMSYGDYLGLDSLLSSQHPQSSEHDEPLFIIIHQATELWMKLILHEMGAAIRLIREDNLQPAFKMLSRVSTIQNQMIQSWTVLATMTPADYLSFRDKLGHSSGFQSYQYREIEYRLGNKNPALLKPHAHREDIHARLKQALSDRSIYDEAIALLARRGFAIDDAILNRDFSERHQSNRSVHDAWATIYRNTTEHWELYELAEKLVDLEDSFQQWRFRHLKTVSRIIGMRRGTGGTSGVNYLEKALSYCFFPELWELRTDL</sequence>
<dbReference type="GO" id="GO:0019442">
    <property type="term" value="P:L-tryptophan catabolic process to acetyl-CoA"/>
    <property type="evidence" value="ECO:0007669"/>
    <property type="project" value="TreeGrafter"/>
</dbReference>
<evidence type="ECO:0000256" key="1">
    <source>
        <dbReference type="ARBA" id="ARBA00011881"/>
    </source>
</evidence>
<keyword evidence="4 9" id="KW-0223">Dioxygenase</keyword>
<keyword evidence="2 9" id="KW-0349">Heme</keyword>
<comment type="pathway">
    <text evidence="9">Amino-acid degradation; L-tryptophan degradation via kynurenine pathway; L-kynurenine from L-tryptophan: step 1/2.</text>
</comment>
<keyword evidence="3 9" id="KW-0479">Metal-binding</keyword>
<dbReference type="Proteomes" id="UP000256845">
    <property type="component" value="Unassembled WGS sequence"/>
</dbReference>
<comment type="subunit">
    <text evidence="1 9">Homotetramer.</text>
</comment>
<dbReference type="EC" id="1.13.11.11" evidence="9"/>
<dbReference type="PANTHER" id="PTHR10138:SF0">
    <property type="entry name" value="TRYPTOPHAN 2,3-DIOXYGENASE"/>
    <property type="match status" value="1"/>
</dbReference>
<feature type="binding site" description="axial binding residue" evidence="9">
    <location>
        <position position="240"/>
    </location>
    <ligand>
        <name>heme</name>
        <dbReference type="ChEBI" id="CHEBI:30413"/>
    </ligand>
    <ligandPart>
        <name>Fe</name>
        <dbReference type="ChEBI" id="CHEBI:18248"/>
    </ligandPart>
</feature>
<keyword evidence="7 9" id="KW-0823">Tryptophan catabolism</keyword>
<dbReference type="GO" id="GO:0020037">
    <property type="term" value="F:heme binding"/>
    <property type="evidence" value="ECO:0007669"/>
    <property type="project" value="UniProtKB-UniRule"/>
</dbReference>
<evidence type="ECO:0000313" key="10">
    <source>
        <dbReference type="EMBL" id="RED49758.1"/>
    </source>
</evidence>
<evidence type="ECO:0000256" key="3">
    <source>
        <dbReference type="ARBA" id="ARBA00022723"/>
    </source>
</evidence>
<dbReference type="Gene3D" id="1.20.58.480">
    <property type="match status" value="1"/>
</dbReference>
<protein>
    <recommendedName>
        <fullName evidence="9">Tryptophan 2,3-dioxygenase</fullName>
        <shortName evidence="9">TDO</shortName>
        <ecNumber evidence="9">1.13.11.11</ecNumber>
    </recommendedName>
    <alternativeName>
        <fullName evidence="9">Tryptamin 2,3-dioxygenase</fullName>
    </alternativeName>
    <alternativeName>
        <fullName evidence="9">Tryptophan oxygenase</fullName>
        <shortName evidence="9">TO</shortName>
        <shortName evidence="9">TRPO</shortName>
    </alternativeName>
    <alternativeName>
        <fullName evidence="9">Tryptophan pyrrolase</fullName>
    </alternativeName>
    <alternativeName>
        <fullName evidence="9">Tryptophanase</fullName>
    </alternativeName>
</protein>
<name>A0A3D9HJW0_9PROT</name>
<comment type="cofactor">
    <cofactor evidence="9">
        <name>heme</name>
        <dbReference type="ChEBI" id="CHEBI:30413"/>
    </cofactor>
    <text evidence="9">Binds 1 heme group per subunit.</text>
</comment>
<dbReference type="GO" id="GO:0019441">
    <property type="term" value="P:L-tryptophan catabolic process to kynurenine"/>
    <property type="evidence" value="ECO:0007669"/>
    <property type="project" value="UniProtKB-UniRule"/>
</dbReference>
<accession>A0A3D9HJW0</accession>
<dbReference type="SUPFAM" id="SSF140959">
    <property type="entry name" value="Indolic compounds 2,3-dioxygenase-like"/>
    <property type="match status" value="1"/>
</dbReference>
<evidence type="ECO:0000256" key="5">
    <source>
        <dbReference type="ARBA" id="ARBA00023002"/>
    </source>
</evidence>
<evidence type="ECO:0000256" key="6">
    <source>
        <dbReference type="ARBA" id="ARBA00023004"/>
    </source>
</evidence>
<evidence type="ECO:0000313" key="11">
    <source>
        <dbReference type="Proteomes" id="UP000256845"/>
    </source>
</evidence>
<feature type="binding site" evidence="9">
    <location>
        <position position="113"/>
    </location>
    <ligand>
        <name>substrate</name>
    </ligand>
</feature>
<dbReference type="FunFam" id="1.20.58.480:FF:000001">
    <property type="entry name" value="Tryptophan 2,3-dioxygenase"/>
    <property type="match status" value="1"/>
</dbReference>
<dbReference type="HAMAP" id="MF_01972">
    <property type="entry name" value="T23O"/>
    <property type="match status" value="1"/>
</dbReference>
<dbReference type="GO" id="GO:0004833">
    <property type="term" value="F:L-tryptophan 2,3-dioxygenase activity"/>
    <property type="evidence" value="ECO:0007669"/>
    <property type="project" value="UniProtKB-UniRule"/>
</dbReference>
<dbReference type="PANTHER" id="PTHR10138">
    <property type="entry name" value="TRYPTOPHAN 2,3-DIOXYGENASE"/>
    <property type="match status" value="1"/>
</dbReference>
<dbReference type="InterPro" id="IPR004981">
    <property type="entry name" value="Trp_2_3_dOase"/>
</dbReference>
<dbReference type="Pfam" id="PF03301">
    <property type="entry name" value="Trp_dioxygenase"/>
    <property type="match status" value="2"/>
</dbReference>
<reference evidence="10 11" key="1">
    <citation type="submission" date="2018-07" db="EMBL/GenBank/DDBJ databases">
        <title>Genomic Encyclopedia of Type Strains, Phase III (KMG-III): the genomes of soil and plant-associated and newly described type strains.</title>
        <authorList>
            <person name="Whitman W."/>
        </authorList>
    </citation>
    <scope>NUCLEOTIDE SEQUENCE [LARGE SCALE GENOMIC DNA]</scope>
    <source>
        <strain evidence="10 11">CECT 8488</strain>
    </source>
</reference>
<feature type="binding site" evidence="9">
    <location>
        <position position="117"/>
    </location>
    <ligand>
        <name>substrate</name>
    </ligand>
</feature>
<comment type="similarity">
    <text evidence="9">Belongs to the tryptophan 2,3-dioxygenase family.</text>
</comment>
<dbReference type="AlphaFoldDB" id="A0A3D9HJW0"/>
<comment type="function">
    <text evidence="9">Heme-dependent dioxygenase that catalyzes the oxidative cleavage of the L-tryptophan (L-Trp) pyrrole ring and converts L-tryptophan to N-formyl-L-kynurenine. Catalyzes the oxidative cleavage of the indole moiety.</text>
</comment>
<comment type="caution">
    <text evidence="10">The sequence shown here is derived from an EMBL/GenBank/DDBJ whole genome shotgun (WGS) entry which is preliminary data.</text>
</comment>
<gene>
    <name evidence="9" type="primary">kynA</name>
    <name evidence="10" type="ORF">DFP90_105129</name>
</gene>
<dbReference type="InterPro" id="IPR017485">
    <property type="entry name" value="Trp_2-3-dOase_bac"/>
</dbReference>
<proteinExistence type="inferred from homology"/>
<dbReference type="RefSeq" id="WP_115937011.1">
    <property type="nucleotide sequence ID" value="NZ_QRDW01000005.1"/>
</dbReference>
<dbReference type="GO" id="GO:0046872">
    <property type="term" value="F:metal ion binding"/>
    <property type="evidence" value="ECO:0007669"/>
    <property type="project" value="UniProtKB-KW"/>
</dbReference>
<evidence type="ECO:0000256" key="2">
    <source>
        <dbReference type="ARBA" id="ARBA00022617"/>
    </source>
</evidence>
<evidence type="ECO:0000256" key="8">
    <source>
        <dbReference type="ARBA" id="ARBA00050412"/>
    </source>
</evidence>
<dbReference type="EMBL" id="QRDW01000005">
    <property type="protein sequence ID" value="RED49758.1"/>
    <property type="molecule type" value="Genomic_DNA"/>
</dbReference>
<dbReference type="UniPathway" id="UPA00333">
    <property type="reaction ID" value="UER00453"/>
</dbReference>
<keyword evidence="6 9" id="KW-0408">Iron</keyword>
<dbReference type="OrthoDB" id="9776847at2"/>
<dbReference type="NCBIfam" id="TIGR03036">
    <property type="entry name" value="trp_2_3_diox"/>
    <property type="match status" value="1"/>
</dbReference>
<evidence type="ECO:0000256" key="7">
    <source>
        <dbReference type="ARBA" id="ARBA00023079"/>
    </source>
</evidence>
<feature type="binding site" evidence="9">
    <location>
        <begin position="51"/>
        <end position="55"/>
    </location>
    <ligand>
        <name>substrate</name>
    </ligand>
</feature>
<evidence type="ECO:0000256" key="9">
    <source>
        <dbReference type="HAMAP-Rule" id="MF_01972"/>
    </source>
</evidence>
<evidence type="ECO:0000256" key="4">
    <source>
        <dbReference type="ARBA" id="ARBA00022964"/>
    </source>
</evidence>